<dbReference type="Proteomes" id="UP000789901">
    <property type="component" value="Unassembled WGS sequence"/>
</dbReference>
<dbReference type="EMBL" id="CAJVQB010036576">
    <property type="protein sequence ID" value="CAG8824161.1"/>
    <property type="molecule type" value="Genomic_DNA"/>
</dbReference>
<evidence type="ECO:0000313" key="1">
    <source>
        <dbReference type="EMBL" id="CAG8824161.1"/>
    </source>
</evidence>
<sequence length="233" mass="25849">MPPQRTRANSTLACINCQWKHERCEKLPGEDICTNCKKRNRFCISIPGNKRGPKPRIQNPMPTNIQSFLNINPSEVAQEQLIPIPSIGNSSYPASAAYTQYQLMPNIGSSSYPTLGVYTQYQEQPTPCSWCGSYPVLGANVFQDVFINQSLSYSSTFNHMTNNEPNTSFSTSYLNDSSGIPYSDSHITPQTFVDQSSSSYFLSSSSVQEESTSDIASLAINLSQNVTSFFNPF</sequence>
<gene>
    <name evidence="1" type="ORF">GMARGA_LOCUS28511</name>
</gene>
<proteinExistence type="predicted"/>
<reference evidence="1 2" key="1">
    <citation type="submission" date="2021-06" db="EMBL/GenBank/DDBJ databases">
        <authorList>
            <person name="Kallberg Y."/>
            <person name="Tangrot J."/>
            <person name="Rosling A."/>
        </authorList>
    </citation>
    <scope>NUCLEOTIDE SEQUENCE [LARGE SCALE GENOMIC DNA]</scope>
    <source>
        <strain evidence="1 2">120-4 pot B 10/14</strain>
    </source>
</reference>
<dbReference type="InterPro" id="IPR001138">
    <property type="entry name" value="Zn2Cys6_DnaBD"/>
</dbReference>
<keyword evidence="2" id="KW-1185">Reference proteome</keyword>
<dbReference type="SUPFAM" id="SSF57701">
    <property type="entry name" value="Zn2/Cys6 DNA-binding domain"/>
    <property type="match status" value="1"/>
</dbReference>
<name>A0ABN7WAP9_GIGMA</name>
<evidence type="ECO:0000313" key="2">
    <source>
        <dbReference type="Proteomes" id="UP000789901"/>
    </source>
</evidence>
<organism evidence="1 2">
    <name type="scientific">Gigaspora margarita</name>
    <dbReference type="NCBI Taxonomy" id="4874"/>
    <lineage>
        <taxon>Eukaryota</taxon>
        <taxon>Fungi</taxon>
        <taxon>Fungi incertae sedis</taxon>
        <taxon>Mucoromycota</taxon>
        <taxon>Glomeromycotina</taxon>
        <taxon>Glomeromycetes</taxon>
        <taxon>Diversisporales</taxon>
        <taxon>Gigasporaceae</taxon>
        <taxon>Gigaspora</taxon>
    </lineage>
</organism>
<accession>A0ABN7WAP9</accession>
<protein>
    <submittedName>
        <fullName evidence="1">19021_t:CDS:1</fullName>
    </submittedName>
</protein>
<comment type="caution">
    <text evidence="1">The sequence shown here is derived from an EMBL/GenBank/DDBJ whole genome shotgun (WGS) entry which is preliminary data.</text>
</comment>
<dbReference type="InterPro" id="IPR036864">
    <property type="entry name" value="Zn2-C6_fun-type_DNA-bd_sf"/>
</dbReference>
<dbReference type="CDD" id="cd00067">
    <property type="entry name" value="GAL4"/>
    <property type="match status" value="1"/>
</dbReference>